<feature type="compositionally biased region" description="Polar residues" evidence="1">
    <location>
        <begin position="393"/>
        <end position="407"/>
    </location>
</feature>
<feature type="region of interest" description="Disordered" evidence="1">
    <location>
        <begin position="614"/>
        <end position="645"/>
    </location>
</feature>
<feature type="compositionally biased region" description="Basic and acidic residues" evidence="1">
    <location>
        <begin position="881"/>
        <end position="890"/>
    </location>
</feature>
<name>A0A074ZGW7_OPIVI</name>
<dbReference type="RefSeq" id="XP_009173763.1">
    <property type="nucleotide sequence ID" value="XM_009175499.1"/>
</dbReference>
<feature type="compositionally biased region" description="Polar residues" evidence="1">
    <location>
        <begin position="491"/>
        <end position="502"/>
    </location>
</feature>
<feature type="region of interest" description="Disordered" evidence="1">
    <location>
        <begin position="758"/>
        <end position="831"/>
    </location>
</feature>
<dbReference type="AlphaFoldDB" id="A0A074ZGW7"/>
<feature type="compositionally biased region" description="Low complexity" evidence="1">
    <location>
        <begin position="509"/>
        <end position="520"/>
    </location>
</feature>
<proteinExistence type="predicted"/>
<feature type="compositionally biased region" description="Polar residues" evidence="1">
    <location>
        <begin position="891"/>
        <end position="904"/>
    </location>
</feature>
<evidence type="ECO:0000313" key="2">
    <source>
        <dbReference type="EMBL" id="KER22485.1"/>
    </source>
</evidence>
<feature type="region of interest" description="Disordered" evidence="1">
    <location>
        <begin position="690"/>
        <end position="713"/>
    </location>
</feature>
<feature type="compositionally biased region" description="Polar residues" evidence="1">
    <location>
        <begin position="274"/>
        <end position="283"/>
    </location>
</feature>
<feature type="region of interest" description="Disordered" evidence="1">
    <location>
        <begin position="274"/>
        <end position="337"/>
    </location>
</feature>
<feature type="region of interest" description="Disordered" evidence="1">
    <location>
        <begin position="881"/>
        <end position="904"/>
    </location>
</feature>
<feature type="region of interest" description="Disordered" evidence="1">
    <location>
        <begin position="201"/>
        <end position="225"/>
    </location>
</feature>
<dbReference type="KEGG" id="ovi:T265_14841"/>
<dbReference type="GeneID" id="20329007"/>
<protein>
    <submittedName>
        <fullName evidence="2">Uncharacterized protein</fullName>
    </submittedName>
</protein>
<reference evidence="2 3" key="1">
    <citation type="submission" date="2013-11" db="EMBL/GenBank/DDBJ databases">
        <title>Opisthorchis viverrini - life in the bile duct.</title>
        <authorList>
            <person name="Young N.D."/>
            <person name="Nagarajan N."/>
            <person name="Lin S.J."/>
            <person name="Korhonen P.K."/>
            <person name="Jex A.R."/>
            <person name="Hall R.S."/>
            <person name="Safavi-Hemami H."/>
            <person name="Kaewkong W."/>
            <person name="Bertrand D."/>
            <person name="Gao S."/>
            <person name="Seet Q."/>
            <person name="Wongkham S."/>
            <person name="Teh B.T."/>
            <person name="Wongkham C."/>
            <person name="Intapan P.M."/>
            <person name="Maleewong W."/>
            <person name="Yang X."/>
            <person name="Hu M."/>
            <person name="Wang Z."/>
            <person name="Hofmann A."/>
            <person name="Sternberg P.W."/>
            <person name="Tan P."/>
            <person name="Wang J."/>
            <person name="Gasser R.B."/>
        </authorList>
    </citation>
    <scope>NUCLEOTIDE SEQUENCE [LARGE SCALE GENOMIC DNA]</scope>
</reference>
<feature type="compositionally biased region" description="Low complexity" evidence="1">
    <location>
        <begin position="539"/>
        <end position="548"/>
    </location>
</feature>
<dbReference type="EMBL" id="KL596896">
    <property type="protein sequence ID" value="KER22485.1"/>
    <property type="molecule type" value="Genomic_DNA"/>
</dbReference>
<feature type="region of interest" description="Disordered" evidence="1">
    <location>
        <begin position="367"/>
        <end position="407"/>
    </location>
</feature>
<sequence>VLLVSVHRRVECTLSVTLLYRLNAQPTLFRPCKFYQAKVDCLPVTASFHPLGPCWSSNKPGDIKYPRSDCHTSNMDQGDNKTEGPPLTPVQPRRLLSCSSVMPGSMAENQGIGPQTSGTSPFQLSRQILHTFAAYQMSEGPRSNEETYDTRPFRSEPSASDIQALTQHLLALTNSSTSPDVFAGSLLHIHSDEADKWKRHSGRSLNASPTHHTCDHTNDGTSSVSMSPNALCSAEGVNALNRLASLSKAWSSTSPSAMAALAQLTLLGLSPSVTPTRESSVTNMPLPGDSNGTQSAFSPKTSKNLDFDPSTPNGCSSKNSHIVDQSSNHSPPHSKTDFGSKVIIRQTADADEHFFKALRRLKVDVSPELQSSELKTLPSASKPVRTDVRLPSDQRQSPVTSVCSRSAAQTNRSAAELAVDEHFEKSLAAFPGFRTTRESDSEVISSKSKQILGAQDQHSGLRKSAGIRTARTSPVEECDSPKHGRSKVLVRQQSQRGHSPTGSPLFACPNEEPMISIPSEIPQPPPYSRERLLHFPEQSTSQPSSLNSSKEKSNQSDHLGDHLVINRTSPITSAPEATKFPSKSIVPSTTPCAQPSANTFKPKKNWLAQYDWTENQPSMGVGSPGSPTETHPTGTDSIGSSPSFFSVRMDPVIEDVSRVPSASSPQRQNEHTEKSDEHFVPILDTYGPVNENKISSQSCSKEAQPSSTSPMQATMTNTSRVQFGHEKAPGEIQTVVDTSGDKFAVKSPETHSISITSVEPAKSFQRDSATSPFPVDNPTIHTSDNFSSEEISSIEKGESKLMSVSKSRTSCSLSNPPSPCPVAGDESGVSAVTPVSGTTSGFFSGSTYSLDSSLSQPHALGYDNRELDSGIDVKSLSSAAEERSFSDSKSHTGMNIASKVNHTDTPGLSWSLRKRASSEASPWSTLKRSRSVLTSPISYNETCPSCSPISRELLNEAIDEPVSSGTDRYGVLTEFTSRSVDGTSRPLTPDLSKSQTNKRLVHQRNVSEMQFTDDERFQTIESQMPRYYNLYRNQCEHKSNSEPSTLSNNPTVASIGRSLSDAATLPSLHLTHDKNVYIL</sequence>
<dbReference type="Proteomes" id="UP000054324">
    <property type="component" value="Unassembled WGS sequence"/>
</dbReference>
<accession>A0A074ZGW7</accession>
<feature type="compositionally biased region" description="Basic and acidic residues" evidence="1">
    <location>
        <begin position="668"/>
        <end position="678"/>
    </location>
</feature>
<dbReference type="OrthoDB" id="6260319at2759"/>
<feature type="compositionally biased region" description="Polar residues" evidence="1">
    <location>
        <begin position="585"/>
        <end position="599"/>
    </location>
</feature>
<feature type="region of interest" description="Disordered" evidence="1">
    <location>
        <begin position="572"/>
        <end position="600"/>
    </location>
</feature>
<feature type="compositionally biased region" description="Polar residues" evidence="1">
    <location>
        <begin position="692"/>
        <end position="713"/>
    </location>
</feature>
<evidence type="ECO:0000256" key="1">
    <source>
        <dbReference type="SAM" id="MobiDB-lite"/>
    </source>
</evidence>
<keyword evidence="3" id="KW-1185">Reference proteome</keyword>
<feature type="compositionally biased region" description="Polar residues" evidence="1">
    <location>
        <begin position="625"/>
        <end position="644"/>
    </location>
</feature>
<feature type="non-terminal residue" evidence="2">
    <location>
        <position position="1"/>
    </location>
</feature>
<feature type="compositionally biased region" description="Polar residues" evidence="1">
    <location>
        <begin position="290"/>
        <end position="333"/>
    </location>
</feature>
<gene>
    <name evidence="2" type="ORF">T265_14841</name>
</gene>
<dbReference type="CTD" id="20329007"/>
<feature type="region of interest" description="Disordered" evidence="1">
    <location>
        <begin position="65"/>
        <end position="92"/>
    </location>
</feature>
<organism evidence="2 3">
    <name type="scientific">Opisthorchis viverrini</name>
    <name type="common">Southeast Asian liver fluke</name>
    <dbReference type="NCBI Taxonomy" id="6198"/>
    <lineage>
        <taxon>Eukaryota</taxon>
        <taxon>Metazoa</taxon>
        <taxon>Spiralia</taxon>
        <taxon>Lophotrochozoa</taxon>
        <taxon>Platyhelminthes</taxon>
        <taxon>Trematoda</taxon>
        <taxon>Digenea</taxon>
        <taxon>Opisthorchiida</taxon>
        <taxon>Opisthorchiata</taxon>
        <taxon>Opisthorchiidae</taxon>
        <taxon>Opisthorchis</taxon>
    </lineage>
</organism>
<feature type="region of interest" description="Disordered" evidence="1">
    <location>
        <begin position="657"/>
        <end position="678"/>
    </location>
</feature>
<evidence type="ECO:0000313" key="3">
    <source>
        <dbReference type="Proteomes" id="UP000054324"/>
    </source>
</evidence>
<feature type="region of interest" description="Disordered" evidence="1">
    <location>
        <begin position="440"/>
        <end position="557"/>
    </location>
</feature>